<protein>
    <recommendedName>
        <fullName evidence="3">DUF2742 domain-containing protein</fullName>
    </recommendedName>
</protein>
<dbReference type="RefSeq" id="WP_311559418.1">
    <property type="nucleotide sequence ID" value="NZ_JAVREJ010000023.1"/>
</dbReference>
<dbReference type="Proteomes" id="UP001183202">
    <property type="component" value="Unassembled WGS sequence"/>
</dbReference>
<evidence type="ECO:0000313" key="1">
    <source>
        <dbReference type="EMBL" id="MDT0352908.1"/>
    </source>
</evidence>
<evidence type="ECO:0008006" key="3">
    <source>
        <dbReference type="Google" id="ProtNLM"/>
    </source>
</evidence>
<evidence type="ECO:0000313" key="2">
    <source>
        <dbReference type="Proteomes" id="UP001183202"/>
    </source>
</evidence>
<name>A0ABU2NG20_9PSEU</name>
<accession>A0ABU2NG20</accession>
<proteinExistence type="predicted"/>
<sequence length="124" mass="13251">MSAVPCGGEKAVRPPWLIDRDLDAIAAYLDPWILAAEPGHDLATTAVPVLGTPEWVAADDATRSASVALYVLACLAEREPVVIAARLAAEIAAERTAYLVTSRQASHAISGALNETRHRWRGPR</sequence>
<dbReference type="EMBL" id="JAVREJ010000023">
    <property type="protein sequence ID" value="MDT0352908.1"/>
    <property type="molecule type" value="Genomic_DNA"/>
</dbReference>
<keyword evidence="2" id="KW-1185">Reference proteome</keyword>
<organism evidence="1 2">
    <name type="scientific">Pseudonocardia charpentierae</name>
    <dbReference type="NCBI Taxonomy" id="3075545"/>
    <lineage>
        <taxon>Bacteria</taxon>
        <taxon>Bacillati</taxon>
        <taxon>Actinomycetota</taxon>
        <taxon>Actinomycetes</taxon>
        <taxon>Pseudonocardiales</taxon>
        <taxon>Pseudonocardiaceae</taxon>
        <taxon>Pseudonocardia</taxon>
    </lineage>
</organism>
<comment type="caution">
    <text evidence="1">The sequence shown here is derived from an EMBL/GenBank/DDBJ whole genome shotgun (WGS) entry which is preliminary data.</text>
</comment>
<reference evidence="2" key="1">
    <citation type="submission" date="2023-07" db="EMBL/GenBank/DDBJ databases">
        <title>30 novel species of actinomycetes from the DSMZ collection.</title>
        <authorList>
            <person name="Nouioui I."/>
        </authorList>
    </citation>
    <scope>NUCLEOTIDE SEQUENCE [LARGE SCALE GENOMIC DNA]</scope>
    <source>
        <strain evidence="2">DSM 45834</strain>
    </source>
</reference>
<gene>
    <name evidence="1" type="ORF">RM445_25635</name>
</gene>